<comment type="caution">
    <text evidence="8">The sequence shown here is derived from an EMBL/GenBank/DDBJ whole genome shotgun (WGS) entry which is preliminary data.</text>
</comment>
<comment type="pathway">
    <text evidence="6">Protein modification; protein glycosylation.</text>
</comment>
<keyword evidence="5 6" id="KW-0472">Membrane</keyword>
<dbReference type="GO" id="GO:0047874">
    <property type="term" value="F:dolichyldiphosphatase activity"/>
    <property type="evidence" value="ECO:0007669"/>
    <property type="project" value="UniProtKB-UniRule"/>
</dbReference>
<dbReference type="Pfam" id="PF01569">
    <property type="entry name" value="PAP2"/>
    <property type="match status" value="1"/>
</dbReference>
<feature type="transmembrane region" description="Helical" evidence="6">
    <location>
        <begin position="126"/>
        <end position="144"/>
    </location>
</feature>
<dbReference type="InterPro" id="IPR036938">
    <property type="entry name" value="PAP2/HPO_sf"/>
</dbReference>
<organism evidence="8 9">
    <name type="scientific">Polysphondylium violaceum</name>
    <dbReference type="NCBI Taxonomy" id="133409"/>
    <lineage>
        <taxon>Eukaryota</taxon>
        <taxon>Amoebozoa</taxon>
        <taxon>Evosea</taxon>
        <taxon>Eumycetozoa</taxon>
        <taxon>Dictyostelia</taxon>
        <taxon>Dictyosteliales</taxon>
        <taxon>Dictyosteliaceae</taxon>
        <taxon>Polysphondylium</taxon>
    </lineage>
</organism>
<dbReference type="GO" id="GO:0008610">
    <property type="term" value="P:lipid biosynthetic process"/>
    <property type="evidence" value="ECO:0007669"/>
    <property type="project" value="TreeGrafter"/>
</dbReference>
<feature type="domain" description="Phosphatidic acid phosphatase type 2/haloperoxidase" evidence="7">
    <location>
        <begin position="55"/>
        <end position="171"/>
    </location>
</feature>
<comment type="subcellular location">
    <subcellularLocation>
        <location evidence="6">Endoplasmic reticulum membrane</location>
        <topology evidence="6">Multi-pass membrane protein</topology>
    </subcellularLocation>
    <subcellularLocation>
        <location evidence="1">Membrane</location>
        <topology evidence="1">Multi-pass membrane protein</topology>
    </subcellularLocation>
</comment>
<keyword evidence="6" id="KW-0256">Endoplasmic reticulum</keyword>
<dbReference type="PANTHER" id="PTHR11247:SF1">
    <property type="entry name" value="DOLICHYLDIPHOSPHATASE 1"/>
    <property type="match status" value="1"/>
</dbReference>
<comment type="function">
    <text evidence="6">Required for efficient N-glycosylation. Necessary for maintaining optimal levels of dolichol-linked oligosaccharides. Hydrolyzes dolichyl pyrophosphate at a very high rate and dolichyl monophosphate at a much lower rate. Does not act on phosphatidate.</text>
</comment>
<evidence type="ECO:0000256" key="2">
    <source>
        <dbReference type="ARBA" id="ARBA00022692"/>
    </source>
</evidence>
<keyword evidence="4 6" id="KW-1133">Transmembrane helix</keyword>
<evidence type="ECO:0000313" key="8">
    <source>
        <dbReference type="EMBL" id="KAF2072017.1"/>
    </source>
</evidence>
<feature type="transmembrane region" description="Helical" evidence="6">
    <location>
        <begin position="156"/>
        <end position="174"/>
    </location>
</feature>
<accession>A0A8J4V2X0</accession>
<dbReference type="OrthoDB" id="302705at2759"/>
<evidence type="ECO:0000256" key="1">
    <source>
        <dbReference type="ARBA" id="ARBA00004141"/>
    </source>
</evidence>
<evidence type="ECO:0000256" key="6">
    <source>
        <dbReference type="RuleBase" id="RU367078"/>
    </source>
</evidence>
<proteinExistence type="inferred from homology"/>
<evidence type="ECO:0000313" key="9">
    <source>
        <dbReference type="Proteomes" id="UP000695562"/>
    </source>
</evidence>
<keyword evidence="3 6" id="KW-0378">Hydrolase</keyword>
<name>A0A8J4V2X0_9MYCE</name>
<keyword evidence="9" id="KW-1185">Reference proteome</keyword>
<dbReference type="SUPFAM" id="SSF48317">
    <property type="entry name" value="Acid phosphatase/Vanadium-dependent haloperoxidase"/>
    <property type="match status" value="1"/>
</dbReference>
<dbReference type="Gene3D" id="1.20.144.10">
    <property type="entry name" value="Phosphatidic acid phosphatase type 2/haloperoxidase"/>
    <property type="match status" value="1"/>
</dbReference>
<dbReference type="AlphaFoldDB" id="A0A8J4V2X0"/>
<reference evidence="8" key="1">
    <citation type="submission" date="2020-01" db="EMBL/GenBank/DDBJ databases">
        <title>Development of genomics and gene disruption for Polysphondylium violaceum indicates a role for the polyketide synthase stlB in stalk morphogenesis.</title>
        <authorList>
            <person name="Narita B."/>
            <person name="Kawabe Y."/>
            <person name="Kin K."/>
            <person name="Saito T."/>
            <person name="Gibbs R."/>
            <person name="Kuspa A."/>
            <person name="Muzny D."/>
            <person name="Queller D."/>
            <person name="Richards S."/>
            <person name="Strassman J."/>
            <person name="Sucgang R."/>
            <person name="Worley K."/>
            <person name="Schaap P."/>
        </authorList>
    </citation>
    <scope>NUCLEOTIDE SEQUENCE</scope>
    <source>
        <strain evidence="8">QSvi11</strain>
    </source>
</reference>
<evidence type="ECO:0000256" key="3">
    <source>
        <dbReference type="ARBA" id="ARBA00022801"/>
    </source>
</evidence>
<dbReference type="InterPro" id="IPR000326">
    <property type="entry name" value="PAP2/HPO"/>
</dbReference>
<feature type="transmembrane region" description="Helical" evidence="6">
    <location>
        <begin position="92"/>
        <end position="114"/>
    </location>
</feature>
<protein>
    <recommendedName>
        <fullName evidence="6">Dolichyldiphosphatase</fullName>
        <ecNumber evidence="6">3.6.1.43</ecNumber>
    </recommendedName>
</protein>
<keyword evidence="2 6" id="KW-0812">Transmembrane</keyword>
<dbReference type="CDD" id="cd03382">
    <property type="entry name" value="PAP2_dolichyldiphosphatase"/>
    <property type="match status" value="1"/>
</dbReference>
<comment type="catalytic activity">
    <reaction evidence="6">
        <text>a di-trans,poly-cis-dolichyl diphosphate + H2O = a di-trans,poly-cis-dolichyl phosphate + phosphate + H(+)</text>
        <dbReference type="Rhea" id="RHEA:14385"/>
        <dbReference type="Rhea" id="RHEA-COMP:19498"/>
        <dbReference type="Rhea" id="RHEA-COMP:19506"/>
        <dbReference type="ChEBI" id="CHEBI:15377"/>
        <dbReference type="ChEBI" id="CHEBI:15378"/>
        <dbReference type="ChEBI" id="CHEBI:43474"/>
        <dbReference type="ChEBI" id="CHEBI:57497"/>
        <dbReference type="ChEBI" id="CHEBI:57683"/>
        <dbReference type="EC" id="3.6.1.43"/>
    </reaction>
</comment>
<dbReference type="EC" id="3.6.1.43" evidence="6"/>
<gene>
    <name evidence="8" type="ORF">CYY_006680</name>
</gene>
<dbReference type="GO" id="GO:0005789">
    <property type="term" value="C:endoplasmic reticulum membrane"/>
    <property type="evidence" value="ECO:0007669"/>
    <property type="project" value="UniProtKB-SubCell"/>
</dbReference>
<dbReference type="SMART" id="SM00014">
    <property type="entry name" value="acidPPc"/>
    <property type="match status" value="1"/>
</dbReference>
<sequence length="227" mass="26590">MDEQVYTALTFVELTTVHYHHEDPFGLLNAYITLIPIGIAIGVLTLVMFRRDVRTISILLGLFMSEATNYVLKKSIKEHRPQMWKELRGKQSYGMPSSHSQFMFFFATLMTLFYLRKKINFKSQKLPLISLIGLYILAASVAYSRVHLYYHTSKQVFFGSMVGLILGFIWYNVIEKLFRPYLFPLIINHPIGKYFYLRDTSSIDNLLKFEYTNAMRAIELNSKNKHF</sequence>
<feature type="transmembrane region" description="Helical" evidence="6">
    <location>
        <begin position="28"/>
        <end position="49"/>
    </location>
</feature>
<comment type="similarity">
    <text evidence="6">Belongs to the dolichyldiphosphatase family.</text>
</comment>
<dbReference type="GO" id="GO:0006487">
    <property type="term" value="P:protein N-linked glycosylation"/>
    <property type="evidence" value="ECO:0007669"/>
    <property type="project" value="UniProtKB-UniRule"/>
</dbReference>
<evidence type="ECO:0000256" key="5">
    <source>
        <dbReference type="ARBA" id="ARBA00023136"/>
    </source>
</evidence>
<dbReference type="UniPathway" id="UPA00378"/>
<dbReference type="EMBL" id="AJWJ01000318">
    <property type="protein sequence ID" value="KAF2072017.1"/>
    <property type="molecule type" value="Genomic_DNA"/>
</dbReference>
<evidence type="ECO:0000259" key="7">
    <source>
        <dbReference type="SMART" id="SM00014"/>
    </source>
</evidence>
<dbReference type="PANTHER" id="PTHR11247">
    <property type="entry name" value="PALMITOYL-PROTEIN THIOESTERASE/DOLICHYLDIPHOSPHATASE 1"/>
    <property type="match status" value="1"/>
</dbReference>
<evidence type="ECO:0000256" key="4">
    <source>
        <dbReference type="ARBA" id="ARBA00022989"/>
    </source>
</evidence>
<dbReference type="InterPro" id="IPR039667">
    <property type="entry name" value="Dolichyldiphosphatase_PAP2"/>
</dbReference>
<dbReference type="Proteomes" id="UP000695562">
    <property type="component" value="Unassembled WGS sequence"/>
</dbReference>